<dbReference type="STRING" id="8078.ENSFHEP00000035092"/>
<dbReference type="PANTHER" id="PTHR33332">
    <property type="entry name" value="REVERSE TRANSCRIPTASE DOMAIN-CONTAINING PROTEIN"/>
    <property type="match status" value="1"/>
</dbReference>
<keyword evidence="4" id="KW-1185">Reference proteome</keyword>
<dbReference type="Pfam" id="PF00078">
    <property type="entry name" value="RVT_1"/>
    <property type="match status" value="1"/>
</dbReference>
<dbReference type="Proteomes" id="UP000265000">
    <property type="component" value="Unplaced"/>
</dbReference>
<reference evidence="3" key="2">
    <citation type="submission" date="2025-09" db="UniProtKB">
        <authorList>
            <consortium name="Ensembl"/>
        </authorList>
    </citation>
    <scope>IDENTIFICATION</scope>
</reference>
<evidence type="ECO:0000313" key="4">
    <source>
        <dbReference type="Proteomes" id="UP000265000"/>
    </source>
</evidence>
<evidence type="ECO:0000256" key="1">
    <source>
        <dbReference type="SAM" id="Phobius"/>
    </source>
</evidence>
<reference evidence="3" key="1">
    <citation type="submission" date="2025-08" db="UniProtKB">
        <authorList>
            <consortium name="Ensembl"/>
        </authorList>
    </citation>
    <scope>IDENTIFICATION</scope>
</reference>
<sequence>VNADNNCTSALLLLDLSAAFDNVDICILLDRLENFIGTSAERHGVPQGSVLDPLLFSLYLLLLGLVLCSFNVTFHCHADDLQLYVPLTTGNRVDLSKIETCLCEISGWLSNNFLLLNANKTDLNDCLILLFCILNIADDVAGWHMLM</sequence>
<keyword evidence="1" id="KW-0812">Transmembrane</keyword>
<name>A0A3Q2R358_FUNHE</name>
<evidence type="ECO:0000259" key="2">
    <source>
        <dbReference type="PROSITE" id="PS50878"/>
    </source>
</evidence>
<proteinExistence type="predicted"/>
<feature type="domain" description="Reverse transcriptase" evidence="2">
    <location>
        <begin position="1"/>
        <end position="147"/>
    </location>
</feature>
<evidence type="ECO:0000313" key="3">
    <source>
        <dbReference type="Ensembl" id="ENSFHEP00000035092.1"/>
    </source>
</evidence>
<protein>
    <recommendedName>
        <fullName evidence="2">Reverse transcriptase domain-containing protein</fullName>
    </recommendedName>
</protein>
<dbReference type="GeneTree" id="ENSGT01050000247152"/>
<dbReference type="Ensembl" id="ENSFHET00000030837.1">
    <property type="protein sequence ID" value="ENSFHEP00000035092.1"/>
    <property type="gene ID" value="ENSFHEG00000023158.1"/>
</dbReference>
<dbReference type="PROSITE" id="PS50878">
    <property type="entry name" value="RT_POL"/>
    <property type="match status" value="1"/>
</dbReference>
<keyword evidence="1" id="KW-1133">Transmembrane helix</keyword>
<accession>A0A3Q2R358</accession>
<keyword evidence="1" id="KW-0472">Membrane</keyword>
<feature type="transmembrane region" description="Helical" evidence="1">
    <location>
        <begin position="54"/>
        <end position="74"/>
    </location>
</feature>
<organism evidence="3 4">
    <name type="scientific">Fundulus heteroclitus</name>
    <name type="common">Killifish</name>
    <name type="synonym">Mummichog</name>
    <dbReference type="NCBI Taxonomy" id="8078"/>
    <lineage>
        <taxon>Eukaryota</taxon>
        <taxon>Metazoa</taxon>
        <taxon>Chordata</taxon>
        <taxon>Craniata</taxon>
        <taxon>Vertebrata</taxon>
        <taxon>Euteleostomi</taxon>
        <taxon>Actinopterygii</taxon>
        <taxon>Neopterygii</taxon>
        <taxon>Teleostei</taxon>
        <taxon>Neoteleostei</taxon>
        <taxon>Acanthomorphata</taxon>
        <taxon>Ovalentaria</taxon>
        <taxon>Atherinomorphae</taxon>
        <taxon>Cyprinodontiformes</taxon>
        <taxon>Fundulidae</taxon>
        <taxon>Fundulus</taxon>
    </lineage>
</organism>
<dbReference type="InterPro" id="IPR000477">
    <property type="entry name" value="RT_dom"/>
</dbReference>
<dbReference type="AlphaFoldDB" id="A0A3Q2R358"/>